<evidence type="ECO:0000256" key="1">
    <source>
        <dbReference type="ARBA" id="ARBA00008655"/>
    </source>
</evidence>
<feature type="transmembrane region" description="Helical" evidence="5">
    <location>
        <begin position="25"/>
        <end position="48"/>
    </location>
</feature>
<name>A0A9W8BLN6_9FUNG</name>
<feature type="chain" id="PRO_5040887986" description="1-acyl-sn-glycerol-3-phosphate acyltransferase" evidence="6">
    <location>
        <begin position="16"/>
        <end position="272"/>
    </location>
</feature>
<evidence type="ECO:0000259" key="7">
    <source>
        <dbReference type="SMART" id="SM00563"/>
    </source>
</evidence>
<keyword evidence="4" id="KW-0594">Phospholipid biosynthesis</keyword>
<dbReference type="OrthoDB" id="202234at2759"/>
<dbReference type="AlphaFoldDB" id="A0A9W8BLN6"/>
<keyword evidence="5" id="KW-0812">Transmembrane</keyword>
<dbReference type="GO" id="GO:0005783">
    <property type="term" value="C:endoplasmic reticulum"/>
    <property type="evidence" value="ECO:0007669"/>
    <property type="project" value="TreeGrafter"/>
</dbReference>
<feature type="domain" description="Phospholipid/glycerol acyltransferase" evidence="7">
    <location>
        <begin position="94"/>
        <end position="212"/>
    </location>
</feature>
<accession>A0A9W8BLN6</accession>
<dbReference type="EC" id="2.3.1.51" evidence="4"/>
<evidence type="ECO:0000256" key="6">
    <source>
        <dbReference type="SAM" id="SignalP"/>
    </source>
</evidence>
<comment type="catalytic activity">
    <reaction evidence="4">
        <text>a 1-acyl-sn-glycero-3-phosphate + an acyl-CoA = a 1,2-diacyl-sn-glycero-3-phosphate + CoA</text>
        <dbReference type="Rhea" id="RHEA:19709"/>
        <dbReference type="ChEBI" id="CHEBI:57287"/>
        <dbReference type="ChEBI" id="CHEBI:57970"/>
        <dbReference type="ChEBI" id="CHEBI:58342"/>
        <dbReference type="ChEBI" id="CHEBI:58608"/>
        <dbReference type="EC" id="2.3.1.51"/>
    </reaction>
</comment>
<keyword evidence="4" id="KW-1208">Phospholipid metabolism</keyword>
<evidence type="ECO:0000313" key="9">
    <source>
        <dbReference type="Proteomes" id="UP001150907"/>
    </source>
</evidence>
<evidence type="ECO:0000313" key="8">
    <source>
        <dbReference type="EMBL" id="KAJ2005197.1"/>
    </source>
</evidence>
<dbReference type="NCBIfam" id="TIGR00530">
    <property type="entry name" value="AGP_acyltrn"/>
    <property type="match status" value="1"/>
</dbReference>
<evidence type="ECO:0000256" key="4">
    <source>
        <dbReference type="RuleBase" id="RU361267"/>
    </source>
</evidence>
<gene>
    <name evidence="8" type="primary">SLC1_1</name>
    <name evidence="8" type="ORF">H4R26_002084</name>
</gene>
<evidence type="ECO:0000256" key="2">
    <source>
        <dbReference type="ARBA" id="ARBA00022679"/>
    </source>
</evidence>
<comment type="domain">
    <text evidence="4">The HXXXXD motif is essential for acyltransferase activity and may constitute the binding site for the phosphate moiety of the glycerol-3-phosphate.</text>
</comment>
<reference evidence="8" key="1">
    <citation type="submission" date="2022-07" db="EMBL/GenBank/DDBJ databases">
        <title>Phylogenomic reconstructions and comparative analyses of Kickxellomycotina fungi.</title>
        <authorList>
            <person name="Reynolds N.K."/>
            <person name="Stajich J.E."/>
            <person name="Barry K."/>
            <person name="Grigoriev I.V."/>
            <person name="Crous P."/>
            <person name="Smith M.E."/>
        </authorList>
    </citation>
    <scope>NUCLEOTIDE SEQUENCE</scope>
    <source>
        <strain evidence="8">IMI 214461</strain>
    </source>
</reference>
<comment type="similarity">
    <text evidence="1 4">Belongs to the 1-acyl-sn-glycerol-3-phosphate acyltransferase family.</text>
</comment>
<keyword evidence="5" id="KW-0472">Membrane</keyword>
<dbReference type="InterPro" id="IPR004552">
    <property type="entry name" value="AGP_acyltrans"/>
</dbReference>
<keyword evidence="5" id="KW-1133">Transmembrane helix</keyword>
<dbReference type="EMBL" id="JANBQF010000114">
    <property type="protein sequence ID" value="KAJ2005197.1"/>
    <property type="molecule type" value="Genomic_DNA"/>
</dbReference>
<protein>
    <recommendedName>
        <fullName evidence="4">1-acyl-sn-glycerol-3-phosphate acyltransferase</fullName>
        <ecNumber evidence="4">2.3.1.51</ecNumber>
    </recommendedName>
</protein>
<keyword evidence="3 4" id="KW-0012">Acyltransferase</keyword>
<dbReference type="CDD" id="cd07989">
    <property type="entry name" value="LPLAT_AGPAT-like"/>
    <property type="match status" value="1"/>
</dbReference>
<dbReference type="Pfam" id="PF01553">
    <property type="entry name" value="Acyltransferase"/>
    <property type="match status" value="1"/>
</dbReference>
<evidence type="ECO:0000256" key="5">
    <source>
        <dbReference type="SAM" id="Phobius"/>
    </source>
</evidence>
<dbReference type="PANTHER" id="PTHR10434">
    <property type="entry name" value="1-ACYL-SN-GLYCEROL-3-PHOSPHATE ACYLTRANSFERASE"/>
    <property type="match status" value="1"/>
</dbReference>
<keyword evidence="6" id="KW-0732">Signal</keyword>
<feature type="signal peptide" evidence="6">
    <location>
        <begin position="1"/>
        <end position="15"/>
    </location>
</feature>
<dbReference type="GO" id="GO:0003841">
    <property type="term" value="F:1-acylglycerol-3-phosphate O-acyltransferase activity"/>
    <property type="evidence" value="ECO:0007669"/>
    <property type="project" value="UniProtKB-UniRule"/>
</dbReference>
<sequence length="272" mass="30704">MHWLLWVAAADGCLAVCARFSRKTNYYHCLCRFGVCAMIASITTLLALPALWTVGKQASGNWVAGRSFYYSALVLIGISVEIEGEGLLDKARPCVLVGNHQTMFDLIMLGRVFPKQTVILAKKAVSHYPLLGWFMRLSDDIFISRGSKQSSSDMFKRASDELQSKNVSVWFFPEGTRGRFDHGPDLLPFKIGAFQLAYHAKVPIVPVVAMDFHNIYNKRKFWCAPGKFKIRVLEPISLEGVKEEDLGELMNQTRERMLVELRSLSPPRITID</sequence>
<dbReference type="InterPro" id="IPR002123">
    <property type="entry name" value="Plipid/glycerol_acylTrfase"/>
</dbReference>
<dbReference type="GO" id="GO:0016020">
    <property type="term" value="C:membrane"/>
    <property type="evidence" value="ECO:0007669"/>
    <property type="project" value="InterPro"/>
</dbReference>
<proteinExistence type="inferred from homology"/>
<dbReference type="PANTHER" id="PTHR10434:SF11">
    <property type="entry name" value="1-ACYL-SN-GLYCEROL-3-PHOSPHATE ACYLTRANSFERASE"/>
    <property type="match status" value="1"/>
</dbReference>
<keyword evidence="4" id="KW-0444">Lipid biosynthesis</keyword>
<dbReference type="SMART" id="SM00563">
    <property type="entry name" value="PlsC"/>
    <property type="match status" value="1"/>
</dbReference>
<keyword evidence="2 4" id="KW-0808">Transferase</keyword>
<dbReference type="GO" id="GO:0006654">
    <property type="term" value="P:phosphatidic acid biosynthetic process"/>
    <property type="evidence" value="ECO:0007669"/>
    <property type="project" value="TreeGrafter"/>
</dbReference>
<dbReference type="SUPFAM" id="SSF69593">
    <property type="entry name" value="Glycerol-3-phosphate (1)-acyltransferase"/>
    <property type="match status" value="1"/>
</dbReference>
<evidence type="ECO:0000256" key="3">
    <source>
        <dbReference type="ARBA" id="ARBA00023315"/>
    </source>
</evidence>
<comment type="caution">
    <text evidence="8">The sequence shown here is derived from an EMBL/GenBank/DDBJ whole genome shotgun (WGS) entry which is preliminary data.</text>
</comment>
<keyword evidence="9" id="KW-1185">Reference proteome</keyword>
<keyword evidence="4" id="KW-0443">Lipid metabolism</keyword>
<organism evidence="8 9">
    <name type="scientific">Coemansia thaxteri</name>
    <dbReference type="NCBI Taxonomy" id="2663907"/>
    <lineage>
        <taxon>Eukaryota</taxon>
        <taxon>Fungi</taxon>
        <taxon>Fungi incertae sedis</taxon>
        <taxon>Zoopagomycota</taxon>
        <taxon>Kickxellomycotina</taxon>
        <taxon>Kickxellomycetes</taxon>
        <taxon>Kickxellales</taxon>
        <taxon>Kickxellaceae</taxon>
        <taxon>Coemansia</taxon>
    </lineage>
</organism>
<dbReference type="Proteomes" id="UP001150907">
    <property type="component" value="Unassembled WGS sequence"/>
</dbReference>